<keyword evidence="2" id="KW-0997">Cell inner membrane</keyword>
<dbReference type="GO" id="GO:0009245">
    <property type="term" value="P:lipid A biosynthetic process"/>
    <property type="evidence" value="ECO:0007669"/>
    <property type="project" value="TreeGrafter"/>
</dbReference>
<dbReference type="InterPro" id="IPR043461">
    <property type="entry name" value="LpxH-like"/>
</dbReference>
<evidence type="ECO:0000259" key="7">
    <source>
        <dbReference type="Pfam" id="PF00149"/>
    </source>
</evidence>
<dbReference type="SUPFAM" id="SSF56300">
    <property type="entry name" value="Metallo-dependent phosphatases"/>
    <property type="match status" value="1"/>
</dbReference>
<keyword evidence="6" id="KW-0812">Transmembrane</keyword>
<dbReference type="STRING" id="697581.TCARB_0430"/>
<accession>A0A3G1A4M8</accession>
<dbReference type="Gene3D" id="3.60.21.10">
    <property type="match status" value="2"/>
</dbReference>
<organism evidence="8 9">
    <name type="scientific">Thermofilum adornatum 1505</name>
    <dbReference type="NCBI Taxonomy" id="697581"/>
    <lineage>
        <taxon>Archaea</taxon>
        <taxon>Thermoproteota</taxon>
        <taxon>Thermoprotei</taxon>
        <taxon>Thermofilales</taxon>
        <taxon>Thermofilaceae</taxon>
        <taxon>Thermofilum</taxon>
    </lineage>
</organism>
<dbReference type="EMBL" id="CP007493">
    <property type="protein sequence ID" value="AJB41502.1"/>
    <property type="molecule type" value="Genomic_DNA"/>
</dbReference>
<feature type="transmembrane region" description="Helical" evidence="6">
    <location>
        <begin position="180"/>
        <end position="200"/>
    </location>
</feature>
<dbReference type="GO" id="GO:0046872">
    <property type="term" value="F:metal ion binding"/>
    <property type="evidence" value="ECO:0007669"/>
    <property type="project" value="UniProtKB-KW"/>
</dbReference>
<keyword evidence="1" id="KW-1003">Cell membrane</keyword>
<dbReference type="GO" id="GO:0016020">
    <property type="term" value="C:membrane"/>
    <property type="evidence" value="ECO:0007669"/>
    <property type="project" value="GOC"/>
</dbReference>
<evidence type="ECO:0000256" key="1">
    <source>
        <dbReference type="ARBA" id="ARBA00022475"/>
    </source>
</evidence>
<proteinExistence type="predicted"/>
<dbReference type="RefSeq" id="WP_052886571.1">
    <property type="nucleotide sequence ID" value="NZ_CP007493.1"/>
</dbReference>
<feature type="transmembrane region" description="Helical" evidence="6">
    <location>
        <begin position="206"/>
        <end position="224"/>
    </location>
</feature>
<gene>
    <name evidence="8" type="ORF">TCARB_0430</name>
</gene>
<dbReference type="CDD" id="cd07398">
    <property type="entry name" value="MPP_YbbF-LpxH"/>
    <property type="match status" value="1"/>
</dbReference>
<dbReference type="Proteomes" id="UP000266720">
    <property type="component" value="Chromosome"/>
</dbReference>
<keyword evidence="6" id="KW-1133">Transmembrane helix</keyword>
<dbReference type="AlphaFoldDB" id="A0A3G1A4M8"/>
<dbReference type="InterPro" id="IPR004843">
    <property type="entry name" value="Calcineurin-like_PHP"/>
</dbReference>
<feature type="domain" description="Calcineurin-like phosphoesterase" evidence="7">
    <location>
        <begin position="25"/>
        <end position="157"/>
    </location>
</feature>
<dbReference type="PANTHER" id="PTHR34990">
    <property type="entry name" value="UDP-2,3-DIACYLGLUCOSAMINE HYDROLASE-RELATED"/>
    <property type="match status" value="1"/>
</dbReference>
<dbReference type="Pfam" id="PF00149">
    <property type="entry name" value="Metallophos"/>
    <property type="match status" value="1"/>
</dbReference>
<evidence type="ECO:0000256" key="6">
    <source>
        <dbReference type="SAM" id="Phobius"/>
    </source>
</evidence>
<keyword evidence="4 6" id="KW-0472">Membrane</keyword>
<sequence length="360" mass="40969">MFVEELNVGGRRVPLVHLAKDENAIVFSDVHFGLRYGGRTLSLHEDLSNFLDHLNDEDKTRLLVLLGDIFELWSGSLRDVFQDALNPLRLIARLSSSVIFVPGNHDRISARMRFPGSRWAGEIYVTPDILLLDVEGKKVLLFHGHQLDNLFLLTKGLWRVQSYIYLFSEMLFALPGPLEWFFAALATLTVLLLLFLFHATSLLMEATIILASIILFSPLIILLWRDLQDKVWYGFVQKIGPSLFKSRLRGKSIESLAVSKPLKKLVSFLESYPEIGRVDVVIFGHTHVPGFLVSNGKVFINTGSWVKNSYNSDNGVENKTYVRIEGGKVRLCKWDGKEVVLFEKEIQGKKQIFNNNFYGL</sequence>
<evidence type="ECO:0000256" key="4">
    <source>
        <dbReference type="ARBA" id="ARBA00023136"/>
    </source>
</evidence>
<dbReference type="GO" id="GO:0008758">
    <property type="term" value="F:UDP-2,3-diacylglucosamine hydrolase activity"/>
    <property type="evidence" value="ECO:0007669"/>
    <property type="project" value="TreeGrafter"/>
</dbReference>
<dbReference type="GeneID" id="25405887"/>
<evidence type="ECO:0000313" key="8">
    <source>
        <dbReference type="EMBL" id="AJB41502.1"/>
    </source>
</evidence>
<reference evidence="9" key="1">
    <citation type="book" date="2010" name="EXTREMOPHILES" publisher="0:0-0">
        <title>Complete genome sequences of ten hyperthermophilic archaea reveal their metabolic capabilities and possible ecological roles.</title>
        <editorList>
            <person name="?"/>
        </editorList>
        <authorList>
            <person name="Ravin N.V."/>
            <person name="Mardanov A.V."/>
            <person name="Bonch-Osmolovskaya E.A."/>
            <person name="Skryabin K.G."/>
        </authorList>
    </citation>
    <scope>NUCLEOTIDE SEQUENCE [LARGE SCALE GENOMIC DNA]</scope>
    <source>
        <strain evidence="9">1505</strain>
    </source>
</reference>
<keyword evidence="5" id="KW-0464">Manganese</keyword>
<dbReference type="KEGG" id="tcb:TCARB_0430"/>
<keyword evidence="3" id="KW-0479">Metal-binding</keyword>
<evidence type="ECO:0000256" key="2">
    <source>
        <dbReference type="ARBA" id="ARBA00022519"/>
    </source>
</evidence>
<protein>
    <recommendedName>
        <fullName evidence="7">Calcineurin-like phosphoesterase domain-containing protein</fullName>
    </recommendedName>
</protein>
<evidence type="ECO:0000256" key="3">
    <source>
        <dbReference type="ARBA" id="ARBA00022723"/>
    </source>
</evidence>
<name>A0A3G1A4M8_9CREN</name>
<evidence type="ECO:0000256" key="5">
    <source>
        <dbReference type="ARBA" id="ARBA00023211"/>
    </source>
</evidence>
<dbReference type="InterPro" id="IPR029052">
    <property type="entry name" value="Metallo-depent_PP-like"/>
</dbReference>
<evidence type="ECO:0000313" key="9">
    <source>
        <dbReference type="Proteomes" id="UP000266720"/>
    </source>
</evidence>